<name>A0ABD1FAV3_HYPHA</name>
<sequence>MDIPTDIIGVDYNSQQYFTLTAEELENSNKIQNHLYICSPLQIKNMETNPHCGLNEIYQKVDSTICPVSRRKFNTVIWQQLYTTNTWLFISPNKSRIAITYNGIREEATINRTGIITTSSNCIISTKPITLAPRYTETIPVMAGYIRPVVANLTLSKINFNTVIKPIEEVRKPPDNLEGLKQNQEALQEELEHTHWYQVKHHSVIFSSATTISILIGITIIIGVTRGIRWCKNRRPTSSRTAGKQENHEPEEFELRPLRRVEEKNEVQPIYSLPQQDRP</sequence>
<dbReference type="Proteomes" id="UP001566132">
    <property type="component" value="Unassembled WGS sequence"/>
</dbReference>
<organism evidence="3 4">
    <name type="scientific">Hypothenemus hampei</name>
    <name type="common">Coffee berry borer</name>
    <dbReference type="NCBI Taxonomy" id="57062"/>
    <lineage>
        <taxon>Eukaryota</taxon>
        <taxon>Metazoa</taxon>
        <taxon>Ecdysozoa</taxon>
        <taxon>Arthropoda</taxon>
        <taxon>Hexapoda</taxon>
        <taxon>Insecta</taxon>
        <taxon>Pterygota</taxon>
        <taxon>Neoptera</taxon>
        <taxon>Endopterygota</taxon>
        <taxon>Coleoptera</taxon>
        <taxon>Polyphaga</taxon>
        <taxon>Cucujiformia</taxon>
        <taxon>Curculionidae</taxon>
        <taxon>Scolytinae</taxon>
        <taxon>Hypothenemus</taxon>
    </lineage>
</organism>
<dbReference type="EMBL" id="JBDJPC010000001">
    <property type="protein sequence ID" value="KAL1516406.1"/>
    <property type="molecule type" value="Genomic_DNA"/>
</dbReference>
<feature type="compositionally biased region" description="Basic and acidic residues" evidence="1">
    <location>
        <begin position="243"/>
        <end position="266"/>
    </location>
</feature>
<keyword evidence="2" id="KW-0812">Transmembrane</keyword>
<reference evidence="3 4" key="1">
    <citation type="submission" date="2024-05" db="EMBL/GenBank/DDBJ databases">
        <title>Genetic variation in Jamaican populations of the coffee berry borer (Hypothenemus hampei).</title>
        <authorList>
            <person name="Errbii M."/>
            <person name="Myrie A."/>
        </authorList>
    </citation>
    <scope>NUCLEOTIDE SEQUENCE [LARGE SCALE GENOMIC DNA]</scope>
    <source>
        <strain evidence="3">JA-Hopewell-2020-01-JO</strain>
        <tissue evidence="3">Whole body</tissue>
    </source>
</reference>
<accession>A0ABD1FAV3</accession>
<feature type="transmembrane region" description="Helical" evidence="2">
    <location>
        <begin position="204"/>
        <end position="225"/>
    </location>
</feature>
<evidence type="ECO:0000313" key="4">
    <source>
        <dbReference type="Proteomes" id="UP001566132"/>
    </source>
</evidence>
<comment type="caution">
    <text evidence="3">The sequence shown here is derived from an EMBL/GenBank/DDBJ whole genome shotgun (WGS) entry which is preliminary data.</text>
</comment>
<gene>
    <name evidence="3" type="ORF">ABEB36_000324</name>
</gene>
<evidence type="ECO:0008006" key="5">
    <source>
        <dbReference type="Google" id="ProtNLM"/>
    </source>
</evidence>
<evidence type="ECO:0000313" key="3">
    <source>
        <dbReference type="EMBL" id="KAL1516406.1"/>
    </source>
</evidence>
<proteinExistence type="predicted"/>
<dbReference type="Pfam" id="PF12259">
    <property type="entry name" value="Baculo_F"/>
    <property type="match status" value="1"/>
</dbReference>
<feature type="region of interest" description="Disordered" evidence="1">
    <location>
        <begin position="234"/>
        <end position="279"/>
    </location>
</feature>
<dbReference type="AlphaFoldDB" id="A0ABD1FAV3"/>
<evidence type="ECO:0000256" key="2">
    <source>
        <dbReference type="SAM" id="Phobius"/>
    </source>
</evidence>
<keyword evidence="2" id="KW-1133">Transmembrane helix</keyword>
<protein>
    <recommendedName>
        <fullName evidence="5">Envelope protein</fullName>
    </recommendedName>
</protein>
<evidence type="ECO:0000256" key="1">
    <source>
        <dbReference type="SAM" id="MobiDB-lite"/>
    </source>
</evidence>
<keyword evidence="2" id="KW-0472">Membrane</keyword>
<dbReference type="InterPro" id="IPR022048">
    <property type="entry name" value="Envelope_fusion-like"/>
</dbReference>
<keyword evidence="4" id="KW-1185">Reference proteome</keyword>